<dbReference type="RefSeq" id="WP_058851006.1">
    <property type="nucleotide sequence ID" value="NZ_LOCL01000052.1"/>
</dbReference>
<reference evidence="3 4" key="1">
    <citation type="submission" date="2015-12" db="EMBL/GenBank/DDBJ databases">
        <title>Draft genome sequence of Streptomyces silvensis ATCC 53525, a producer of novel hormone antagonists.</title>
        <authorList>
            <person name="Johnston C.W."/>
            <person name="Li Y."/>
            <person name="Magarvey N.A."/>
        </authorList>
    </citation>
    <scope>NUCLEOTIDE SEQUENCE [LARGE SCALE GENOMIC DNA]</scope>
    <source>
        <strain evidence="3 4">ATCC 53525</strain>
    </source>
</reference>
<keyword evidence="2" id="KW-0812">Transmembrane</keyword>
<protein>
    <submittedName>
        <fullName evidence="3">Uncharacterized protein</fullName>
    </submittedName>
</protein>
<organism evidence="3 4">
    <name type="scientific">Streptomyces silvensis</name>
    <dbReference type="NCBI Taxonomy" id="1765722"/>
    <lineage>
        <taxon>Bacteria</taxon>
        <taxon>Bacillati</taxon>
        <taxon>Actinomycetota</taxon>
        <taxon>Actinomycetes</taxon>
        <taxon>Kitasatosporales</taxon>
        <taxon>Streptomycetaceae</taxon>
        <taxon>Streptomyces</taxon>
    </lineage>
</organism>
<dbReference type="EMBL" id="LOCL01000052">
    <property type="protein sequence ID" value="KUF14774.1"/>
    <property type="molecule type" value="Genomic_DNA"/>
</dbReference>
<evidence type="ECO:0000256" key="2">
    <source>
        <dbReference type="SAM" id="Phobius"/>
    </source>
</evidence>
<evidence type="ECO:0000313" key="4">
    <source>
        <dbReference type="Proteomes" id="UP000054804"/>
    </source>
</evidence>
<keyword evidence="4" id="KW-1185">Reference proteome</keyword>
<feature type="region of interest" description="Disordered" evidence="1">
    <location>
        <begin position="59"/>
        <end position="108"/>
    </location>
</feature>
<sequence>MTVAHEEPYDPVDALTRAVTDEPVPAADRADERFMAEYAAAVADVAVLRDQLRIVGDTLARGARGAPGAEPAASPRPARPALPSPLPAPSRAGAPARSRPPGRPPRAARRGAVLALAAALGAGLLGGVVWLGVRSGTGDDDMTSGAADAKGSAPSRAHDRPGHAAEGAKRSPEGYVACSRLIAEGTVQSVELLPDGTQDRITLDVSRYYKPAEGKEQVTFVMDVSVDPRLRTGDRVLVAIPEGEASPDLWSTGARLAEDRAWIEKALPRARGTQC</sequence>
<dbReference type="STRING" id="1765722.AT728_35345"/>
<feature type="region of interest" description="Disordered" evidence="1">
    <location>
        <begin position="1"/>
        <end position="24"/>
    </location>
</feature>
<keyword evidence="2" id="KW-0472">Membrane</keyword>
<dbReference type="OrthoDB" id="4337793at2"/>
<comment type="caution">
    <text evidence="3">The sequence shown here is derived from an EMBL/GenBank/DDBJ whole genome shotgun (WGS) entry which is preliminary data.</text>
</comment>
<evidence type="ECO:0000256" key="1">
    <source>
        <dbReference type="SAM" id="MobiDB-lite"/>
    </source>
</evidence>
<gene>
    <name evidence="3" type="ORF">AT728_35345</name>
</gene>
<dbReference type="Proteomes" id="UP000054804">
    <property type="component" value="Unassembled WGS sequence"/>
</dbReference>
<dbReference type="AlphaFoldDB" id="A0A0W7WVZ8"/>
<feature type="compositionally biased region" description="Basic and acidic residues" evidence="1">
    <location>
        <begin position="156"/>
        <end position="171"/>
    </location>
</feature>
<proteinExistence type="predicted"/>
<name>A0A0W7WVZ8_9ACTN</name>
<feature type="compositionally biased region" description="Low complexity" evidence="1">
    <location>
        <begin position="89"/>
        <end position="99"/>
    </location>
</feature>
<accession>A0A0W7WVZ8</accession>
<feature type="compositionally biased region" description="Pro residues" evidence="1">
    <location>
        <begin position="77"/>
        <end position="88"/>
    </location>
</feature>
<keyword evidence="2" id="KW-1133">Transmembrane helix</keyword>
<evidence type="ECO:0000313" key="3">
    <source>
        <dbReference type="EMBL" id="KUF14774.1"/>
    </source>
</evidence>
<feature type="transmembrane region" description="Helical" evidence="2">
    <location>
        <begin position="112"/>
        <end position="133"/>
    </location>
</feature>
<feature type="compositionally biased region" description="Low complexity" evidence="1">
    <location>
        <begin position="59"/>
        <end position="76"/>
    </location>
</feature>
<feature type="region of interest" description="Disordered" evidence="1">
    <location>
        <begin position="141"/>
        <end position="171"/>
    </location>
</feature>